<dbReference type="PANTHER" id="PTHR33376:SF4">
    <property type="entry name" value="SIALIC ACID-BINDING PERIPLASMIC PROTEIN SIAP"/>
    <property type="match status" value="1"/>
</dbReference>
<evidence type="ECO:0000256" key="2">
    <source>
        <dbReference type="SAM" id="SignalP"/>
    </source>
</evidence>
<dbReference type="Gene3D" id="3.30.420.40">
    <property type="match status" value="1"/>
</dbReference>
<gene>
    <name evidence="3" type="ORF">QWT69_03175</name>
</gene>
<dbReference type="RefSeq" id="WP_317968895.1">
    <property type="nucleotide sequence ID" value="NZ_CP129118.1"/>
</dbReference>
<sequence length="160" mass="17349">MKKGFVKLGVSLVLLLGLAACSGDGDSSKGDSKESYELKFGMVAGNQQNEYKAAEKLAEYVDKESDGRLTIKLFPNSQLGDDRAMLEQVQAGSLDLTFAETGRFVVIGGGISEQGEPFLQDIQQALYPKLMINHAKNVQIKLAEQGNHAHLLGAARNFFL</sequence>
<reference evidence="3 4" key="1">
    <citation type="submission" date="2023-06" db="EMBL/GenBank/DDBJ databases">
        <title>Sporosarcina sp. nov., isolated from Korean tranditional fermented seafood 'Jeotgal'.</title>
        <authorList>
            <person name="Yang A.I."/>
            <person name="Shin N.-R."/>
        </authorList>
    </citation>
    <scope>NUCLEOTIDE SEQUENCE [LARGE SCALE GENOMIC DNA]</scope>
    <source>
        <strain evidence="3 4">T2O-4</strain>
    </source>
</reference>
<dbReference type="EMBL" id="CP129118">
    <property type="protein sequence ID" value="WOV88141.1"/>
    <property type="molecule type" value="Genomic_DNA"/>
</dbReference>
<dbReference type="InterPro" id="IPR018389">
    <property type="entry name" value="DctP_fam"/>
</dbReference>
<accession>A0ABZ0L6E9</accession>
<name>A0ABZ0L6E9_9BACL</name>
<dbReference type="SUPFAM" id="SSF53067">
    <property type="entry name" value="Actin-like ATPase domain"/>
    <property type="match status" value="1"/>
</dbReference>
<organism evidence="3 4">
    <name type="scientific">Sporosarcina oncorhynchi</name>
    <dbReference type="NCBI Taxonomy" id="3056444"/>
    <lineage>
        <taxon>Bacteria</taxon>
        <taxon>Bacillati</taxon>
        <taxon>Bacillota</taxon>
        <taxon>Bacilli</taxon>
        <taxon>Bacillales</taxon>
        <taxon>Caryophanaceae</taxon>
        <taxon>Sporosarcina</taxon>
    </lineage>
</organism>
<feature type="chain" id="PRO_5046802367" evidence="2">
    <location>
        <begin position="23"/>
        <end position="160"/>
    </location>
</feature>
<dbReference type="InterPro" id="IPR043129">
    <property type="entry name" value="ATPase_NBD"/>
</dbReference>
<dbReference type="PANTHER" id="PTHR33376">
    <property type="match status" value="1"/>
</dbReference>
<evidence type="ECO:0000256" key="1">
    <source>
        <dbReference type="ARBA" id="ARBA00022729"/>
    </source>
</evidence>
<dbReference type="InterPro" id="IPR038404">
    <property type="entry name" value="TRAP_DctP_sf"/>
</dbReference>
<protein>
    <submittedName>
        <fullName evidence="3">Uncharacterized protein</fullName>
    </submittedName>
</protein>
<dbReference type="PROSITE" id="PS51257">
    <property type="entry name" value="PROKAR_LIPOPROTEIN"/>
    <property type="match status" value="1"/>
</dbReference>
<proteinExistence type="predicted"/>
<evidence type="ECO:0000313" key="3">
    <source>
        <dbReference type="EMBL" id="WOV88141.1"/>
    </source>
</evidence>
<keyword evidence="1 2" id="KW-0732">Signal</keyword>
<evidence type="ECO:0000313" key="4">
    <source>
        <dbReference type="Proteomes" id="UP001303902"/>
    </source>
</evidence>
<feature type="signal peptide" evidence="2">
    <location>
        <begin position="1"/>
        <end position="22"/>
    </location>
</feature>
<keyword evidence="4" id="KW-1185">Reference proteome</keyword>
<dbReference type="Proteomes" id="UP001303902">
    <property type="component" value="Chromosome"/>
</dbReference>
<dbReference type="Gene3D" id="3.40.190.170">
    <property type="entry name" value="Bacterial extracellular solute-binding protein, family 7"/>
    <property type="match status" value="1"/>
</dbReference>
<dbReference type="Pfam" id="PF03480">
    <property type="entry name" value="DctP"/>
    <property type="match status" value="1"/>
</dbReference>